<evidence type="ECO:0000313" key="3">
    <source>
        <dbReference type="Proteomes" id="UP000006753"/>
    </source>
</evidence>
<name>K1X5F4_MARBU</name>
<dbReference type="HOGENOM" id="CLU_2722714_0_0_1"/>
<reference evidence="2 3" key="1">
    <citation type="journal article" date="2012" name="BMC Genomics">
        <title>Sequencing the genome of Marssonina brunnea reveals fungus-poplar co-evolution.</title>
        <authorList>
            <person name="Zhu S."/>
            <person name="Cao Y.-Z."/>
            <person name="Jiang C."/>
            <person name="Tan B.-Y."/>
            <person name="Wang Z."/>
            <person name="Feng S."/>
            <person name="Zhang L."/>
            <person name="Su X.-H."/>
            <person name="Brejova B."/>
            <person name="Vinar T."/>
            <person name="Xu M."/>
            <person name="Wang M.-X."/>
            <person name="Zhang S.-G."/>
            <person name="Huang M.-R."/>
            <person name="Wu R."/>
            <person name="Zhou Y."/>
        </authorList>
    </citation>
    <scope>NUCLEOTIDE SEQUENCE [LARGE SCALE GENOMIC DNA]</scope>
    <source>
        <strain evidence="2 3">MB_m1</strain>
    </source>
</reference>
<dbReference type="EMBL" id="JH921429">
    <property type="protein sequence ID" value="EKD20376.1"/>
    <property type="molecule type" value="Genomic_DNA"/>
</dbReference>
<gene>
    <name evidence="2" type="ORF">MBM_01058</name>
</gene>
<protein>
    <submittedName>
        <fullName evidence="2">Uncharacterized protein</fullName>
    </submittedName>
</protein>
<keyword evidence="1" id="KW-0732">Signal</keyword>
<organism evidence="2 3">
    <name type="scientific">Marssonina brunnea f. sp. multigermtubi (strain MB_m1)</name>
    <name type="common">Marssonina leaf spot fungus</name>
    <dbReference type="NCBI Taxonomy" id="1072389"/>
    <lineage>
        <taxon>Eukaryota</taxon>
        <taxon>Fungi</taxon>
        <taxon>Dikarya</taxon>
        <taxon>Ascomycota</taxon>
        <taxon>Pezizomycotina</taxon>
        <taxon>Leotiomycetes</taxon>
        <taxon>Helotiales</taxon>
        <taxon>Drepanopezizaceae</taxon>
        <taxon>Drepanopeziza</taxon>
    </lineage>
</organism>
<dbReference type="GeneID" id="18756993"/>
<dbReference type="KEGG" id="mbe:MBM_01058"/>
<dbReference type="Proteomes" id="UP000006753">
    <property type="component" value="Unassembled WGS sequence"/>
</dbReference>
<dbReference type="AlphaFoldDB" id="K1X5F4"/>
<feature type="chain" id="PRO_5003852912" evidence="1">
    <location>
        <begin position="21"/>
        <end position="72"/>
    </location>
</feature>
<proteinExistence type="predicted"/>
<keyword evidence="3" id="KW-1185">Reference proteome</keyword>
<accession>K1X5F4</accession>
<evidence type="ECO:0000313" key="2">
    <source>
        <dbReference type="EMBL" id="EKD20376.1"/>
    </source>
</evidence>
<evidence type="ECO:0000256" key="1">
    <source>
        <dbReference type="SAM" id="SignalP"/>
    </source>
</evidence>
<sequence length="72" mass="7791">MQFSVSLFFAALAFTSSVSAENYGWCDAPENNAMKTPMCYINYVGYGCAVGSCENNIGKRCSGGDGYYKCPE</sequence>
<dbReference type="InParanoid" id="K1X5F4"/>
<feature type="signal peptide" evidence="1">
    <location>
        <begin position="1"/>
        <end position="20"/>
    </location>
</feature>